<dbReference type="PANTHER" id="PTHR11496">
    <property type="entry name" value="ALCOHOL DEHYDROGENASE"/>
    <property type="match status" value="1"/>
</dbReference>
<dbReference type="KEGG" id="ssai:N0B31_18285"/>
<dbReference type="InterPro" id="IPR056798">
    <property type="entry name" value="ADH_Fe_C"/>
</dbReference>
<organism evidence="4 5">
    <name type="scientific">Salinirubellus salinus</name>
    <dbReference type="NCBI Taxonomy" id="1364945"/>
    <lineage>
        <taxon>Archaea</taxon>
        <taxon>Methanobacteriati</taxon>
        <taxon>Methanobacteriota</taxon>
        <taxon>Stenosarchaea group</taxon>
        <taxon>Halobacteria</taxon>
        <taxon>Halobacteriales</taxon>
        <taxon>Natronomonadaceae</taxon>
        <taxon>Salinirubellus</taxon>
    </lineage>
</organism>
<dbReference type="EMBL" id="CP104003">
    <property type="protein sequence ID" value="UWM54056.1"/>
    <property type="molecule type" value="Genomic_DNA"/>
</dbReference>
<proteinExistence type="predicted"/>
<dbReference type="PANTHER" id="PTHR11496:SF83">
    <property type="entry name" value="HYDROXYACID-OXOACID TRANSHYDROGENASE, MITOCHONDRIAL"/>
    <property type="match status" value="1"/>
</dbReference>
<evidence type="ECO:0000259" key="2">
    <source>
        <dbReference type="Pfam" id="PF00465"/>
    </source>
</evidence>
<dbReference type="GO" id="GO:0004022">
    <property type="term" value="F:alcohol dehydrogenase (NAD+) activity"/>
    <property type="evidence" value="ECO:0007669"/>
    <property type="project" value="TreeGrafter"/>
</dbReference>
<dbReference type="Pfam" id="PF00465">
    <property type="entry name" value="Fe-ADH"/>
    <property type="match status" value="1"/>
</dbReference>
<dbReference type="Proteomes" id="UP001057580">
    <property type="component" value="Chromosome"/>
</dbReference>
<evidence type="ECO:0000259" key="3">
    <source>
        <dbReference type="Pfam" id="PF25137"/>
    </source>
</evidence>
<evidence type="ECO:0000313" key="5">
    <source>
        <dbReference type="Proteomes" id="UP001057580"/>
    </source>
</evidence>
<dbReference type="InterPro" id="IPR001670">
    <property type="entry name" value="ADH_Fe/GldA"/>
</dbReference>
<dbReference type="SUPFAM" id="SSF56796">
    <property type="entry name" value="Dehydroquinate synthase-like"/>
    <property type="match status" value="1"/>
</dbReference>
<feature type="domain" description="Fe-containing alcohol dehydrogenase-like C-terminal" evidence="3">
    <location>
        <begin position="206"/>
        <end position="402"/>
    </location>
</feature>
<dbReference type="AlphaFoldDB" id="A0A9E7R1V2"/>
<dbReference type="Gene3D" id="1.20.1090.10">
    <property type="entry name" value="Dehydroquinate synthase-like - alpha domain"/>
    <property type="match status" value="1"/>
</dbReference>
<dbReference type="CDD" id="cd14866">
    <property type="entry name" value="Fe-ADH-like"/>
    <property type="match status" value="1"/>
</dbReference>
<dbReference type="RefSeq" id="WP_260593050.1">
    <property type="nucleotide sequence ID" value="NZ_CP104003.1"/>
</dbReference>
<reference evidence="4" key="1">
    <citation type="submission" date="2022-09" db="EMBL/GenBank/DDBJ databases">
        <title>Diverse halophilic archaea isolated from saline environments.</title>
        <authorList>
            <person name="Cui H.-L."/>
        </authorList>
    </citation>
    <scope>NUCLEOTIDE SEQUENCE</scope>
    <source>
        <strain evidence="4">ZS-35-S2</strain>
    </source>
</reference>
<feature type="domain" description="Alcohol dehydrogenase iron-type/glycerol dehydrogenase GldA" evidence="2">
    <location>
        <begin position="14"/>
        <end position="192"/>
    </location>
</feature>
<protein>
    <submittedName>
        <fullName evidence="4">Iron-containing alcohol dehydrogenase family protein</fullName>
    </submittedName>
</protein>
<dbReference type="Pfam" id="PF25137">
    <property type="entry name" value="ADH_Fe_C"/>
    <property type="match status" value="1"/>
</dbReference>
<name>A0A9E7R1V2_9EURY</name>
<keyword evidence="1" id="KW-0560">Oxidoreductase</keyword>
<dbReference type="InterPro" id="IPR039697">
    <property type="entry name" value="Alcohol_dehydrogenase_Fe"/>
</dbReference>
<accession>A0A9E7R1V2</accession>
<sequence length="402" mass="42242">MDDRIPEFRFPYDPPTVRYGRDAVEDLAAELAAIDVERALVVAGETTGTSDAVGGRVEAGLGDRLVETFAETTTDKRIATAHEVAELADDLDADALVAVGGGSSLDVAKVAATLRETGQSLDEARAALREGGLALPQEATPTPIVAVPTTLAGAELSVVAGITDAPDSEGDLVVRGGVFDPRLMPAAVVYDPSLFETTPHGVLCASAMNGFDKGLETVYARNATPVTDATAMRGLSLLRRGLPELGAGEWDADTLYDCIVGTMLVQYGCSRSDGTTLSVIHAYGHGVARGFAVQQGGAHAIVLPDALEHLFGEVDARRDLLAEAFDVAADSPEATAEGVVEAVTEVRDALGLPTRLRDVEDMDESDLPKIADVVVEDGFMRNRPEGYDPTAEDVLGVLERAW</sequence>
<keyword evidence="5" id="KW-1185">Reference proteome</keyword>
<dbReference type="GO" id="GO:0046872">
    <property type="term" value="F:metal ion binding"/>
    <property type="evidence" value="ECO:0007669"/>
    <property type="project" value="InterPro"/>
</dbReference>
<gene>
    <name evidence="4" type="ORF">N0B31_18285</name>
</gene>
<evidence type="ECO:0000256" key="1">
    <source>
        <dbReference type="ARBA" id="ARBA00023002"/>
    </source>
</evidence>
<dbReference type="GeneID" id="74944413"/>
<dbReference type="Gene3D" id="3.40.50.1970">
    <property type="match status" value="1"/>
</dbReference>
<evidence type="ECO:0000313" key="4">
    <source>
        <dbReference type="EMBL" id="UWM54056.1"/>
    </source>
</evidence>